<evidence type="ECO:0000313" key="8">
    <source>
        <dbReference type="EMBL" id="GCB72037.1"/>
    </source>
</evidence>
<evidence type="ECO:0000256" key="3">
    <source>
        <dbReference type="ARBA" id="ARBA00022989"/>
    </source>
</evidence>
<evidence type="ECO:0000256" key="5">
    <source>
        <dbReference type="SAM" id="MobiDB-lite"/>
    </source>
</evidence>
<reference evidence="8 9" key="1">
    <citation type="journal article" date="2018" name="Nat. Ecol. Evol.">
        <title>Shark genomes provide insights into elasmobranch evolution and the origin of vertebrates.</title>
        <authorList>
            <person name="Hara Y"/>
            <person name="Yamaguchi K"/>
            <person name="Onimaru K"/>
            <person name="Kadota M"/>
            <person name="Koyanagi M"/>
            <person name="Keeley SD"/>
            <person name="Tatsumi K"/>
            <person name="Tanaka K"/>
            <person name="Motone F"/>
            <person name="Kageyama Y"/>
            <person name="Nozu R"/>
            <person name="Adachi N"/>
            <person name="Nishimura O"/>
            <person name="Nakagawa R"/>
            <person name="Tanegashima C"/>
            <person name="Kiyatake I"/>
            <person name="Matsumoto R"/>
            <person name="Murakumo K"/>
            <person name="Nishida K"/>
            <person name="Terakita A"/>
            <person name="Kuratani S"/>
            <person name="Sato K"/>
            <person name="Hyodo S Kuraku.S."/>
        </authorList>
    </citation>
    <scope>NUCLEOTIDE SEQUENCE [LARGE SCALE GENOMIC DNA]</scope>
</reference>
<feature type="region of interest" description="Disordered" evidence="5">
    <location>
        <begin position="17"/>
        <end position="200"/>
    </location>
</feature>
<comment type="subcellular location">
    <subcellularLocation>
        <location evidence="1">Membrane</location>
        <topology evidence="1">Single-pass membrane protein</topology>
    </subcellularLocation>
</comment>
<dbReference type="PANTHER" id="PTHR21074">
    <property type="entry name" value="IQ AND UBIQUITIN-LIKE DOMAIN-CONTAINING PROTEIN"/>
    <property type="match status" value="1"/>
</dbReference>
<keyword evidence="9" id="KW-1185">Reference proteome</keyword>
<dbReference type="InterPro" id="IPR029071">
    <property type="entry name" value="Ubiquitin-like_domsf"/>
</dbReference>
<dbReference type="Proteomes" id="UP000288216">
    <property type="component" value="Unassembled WGS sequence"/>
</dbReference>
<feature type="compositionally biased region" description="Basic and acidic residues" evidence="5">
    <location>
        <begin position="118"/>
        <end position="128"/>
    </location>
</feature>
<evidence type="ECO:0000256" key="4">
    <source>
        <dbReference type="ARBA" id="ARBA00023136"/>
    </source>
</evidence>
<name>A0A401PFX8_SCYTO</name>
<dbReference type="EMBL" id="BFAA01000419">
    <property type="protein sequence ID" value="GCB72037.1"/>
    <property type="molecule type" value="Genomic_DNA"/>
</dbReference>
<keyword evidence="4 6" id="KW-0472">Membrane</keyword>
<dbReference type="STRING" id="75743.A0A401PFX8"/>
<dbReference type="Pfam" id="PF25805">
    <property type="entry name" value="IQUB"/>
    <property type="match status" value="1"/>
</dbReference>
<dbReference type="PROSITE" id="PS50053">
    <property type="entry name" value="UBIQUITIN_2"/>
    <property type="match status" value="1"/>
</dbReference>
<dbReference type="Gene3D" id="2.40.160.110">
    <property type="match status" value="1"/>
</dbReference>
<comment type="caution">
    <text evidence="8">The sequence shown here is derived from an EMBL/GenBank/DDBJ whole genome shotgun (WGS) entry which is preliminary data.</text>
</comment>
<dbReference type="Pfam" id="PF05827">
    <property type="entry name" value="VAS1_LD"/>
    <property type="match status" value="1"/>
</dbReference>
<dbReference type="GO" id="GO:0030317">
    <property type="term" value="P:flagellated sperm motility"/>
    <property type="evidence" value="ECO:0007669"/>
    <property type="project" value="TreeGrafter"/>
</dbReference>
<dbReference type="PANTHER" id="PTHR21074:SF0">
    <property type="entry name" value="IQ AND UBIQUITIN-LIKE DOMAIN-CONTAINING PROTEIN"/>
    <property type="match status" value="1"/>
</dbReference>
<evidence type="ECO:0000256" key="2">
    <source>
        <dbReference type="ARBA" id="ARBA00022692"/>
    </source>
</evidence>
<gene>
    <name evidence="8" type="ORF">scyTo_0001796</name>
</gene>
<dbReference type="InterPro" id="IPR057887">
    <property type="entry name" value="IQUB_helical"/>
</dbReference>
<dbReference type="GO" id="GO:0031514">
    <property type="term" value="C:motile cilium"/>
    <property type="evidence" value="ECO:0007669"/>
    <property type="project" value="TreeGrafter"/>
</dbReference>
<protein>
    <recommendedName>
        <fullName evidence="7">Ubiquitin-like domain-containing protein</fullName>
    </recommendedName>
</protein>
<evidence type="ECO:0000313" key="9">
    <source>
        <dbReference type="Proteomes" id="UP000288216"/>
    </source>
</evidence>
<feature type="domain" description="Ubiquitin-like" evidence="7">
    <location>
        <begin position="381"/>
        <end position="450"/>
    </location>
</feature>
<dbReference type="GO" id="GO:0001669">
    <property type="term" value="C:acrosomal vesicle"/>
    <property type="evidence" value="ECO:0007669"/>
    <property type="project" value="TreeGrafter"/>
</dbReference>
<proteinExistence type="predicted"/>
<dbReference type="Pfam" id="PF20520">
    <property type="entry name" value="Ac45-VOA1_TM"/>
    <property type="match status" value="1"/>
</dbReference>
<accession>A0A401PFX8</accession>
<dbReference type="GO" id="GO:0060271">
    <property type="term" value="P:cilium assembly"/>
    <property type="evidence" value="ECO:0007669"/>
    <property type="project" value="TreeGrafter"/>
</dbReference>
<feature type="compositionally biased region" description="Polar residues" evidence="5">
    <location>
        <begin position="130"/>
        <end position="152"/>
    </location>
</feature>
<dbReference type="InterPro" id="IPR046756">
    <property type="entry name" value="VAS1/VOA1_TM"/>
</dbReference>
<dbReference type="InterPro" id="IPR046755">
    <property type="entry name" value="VAS1_LD"/>
</dbReference>
<evidence type="ECO:0000259" key="7">
    <source>
        <dbReference type="PROSITE" id="PS50053"/>
    </source>
</evidence>
<sequence>MVQLRVERHSQGNCANTCSAQQLHNGRGGVSTERRRSWSAHASQGRGSYHGSTDNSGDPGQERSAAAAAEGSPRQMAENEDRTQETEEQNNASEEEDLTDPAIEINEVAEAGPPEEPADGKADAKHYTIESPSGSSEFASYNVEESSVSVATLTDEETANKTSQETVSLDVARGPTEDSETVGHDAGEGPTVEATGDQTAGVQAIATQEAVSPDRVDITKPDTAREGVIILDCSKIGVGEGTKSSESPLPAAPDQSNEKPEADKDIIVVECTKYSTAEIPATVVLKERSKEDLVTEPSLTCEELREKLEAHIADIEARHGKSESVKLEKTVSKSVGTGTSDCLVYQTVPSAAERDLKKRSVLQSYPAPPKSPSPDIASSTATVKVALLPTGDVMTVALPICLTAGKLKEQFGKELKVPARVLQITCDGRTAKDSETLVDLGVRPHGSIQLELASAEPEKYPIKLIRPQQEHATSDVITVKFQKDDGEDSCVVVEIERLPYQKPFLGGYKHKLTGTEFHHAGTQTPHKRRTNCRCVERFCRETQTISDKKQHQQTTNHTSTQMTKIGCYVSNITDKLITPGRYFTAAEYHACRLKAVIVLQTYCRRWAAKNYVQQLRMQRNRRVQWEQEQELKVKLEKQSYIKRQYERRMNPKTKEDFDLLFHALEVWKQEELSNINRTLTGPERKAALYTLLEQEAQLIASISRHKVDAAKETGPKLILNLLNKCADPIRWKAYDGKVTEMDTPFTIRARELRDIYNSINMKYLTQDERLDALLTLKHTVKEHDCKLTQEIVELIDREADLLMRQVKESYLEGLRQRISTLFLQYIKTPTFNPEVARFLQVPQDPMQLRKNVHFCSSCGSYLPSTEFPLSLTSQALRMCRQCLKMNNEARRREEATMYKLILKRLRKTEANFEDGSQLAFLLQEQDLKHLVDSIWGTQSALSASNNLKDLTMIRWDKRFEWSPWNCILLTEEEAVAHLKISNIEKDYEATFIRKIKHRHTLGKTYFSRIPEIVNYAHTCLMQDLTSKNDLVGISAVDHVPVLMWSTFSSLWNMKSATFEGHIVKNQELHSFLKPIFKQGSQNVIFFFQNELSVEDFTRYGPDYDGKEIFCNIQQLLEFSNSSLVLPAVDWRAIKHLQENQNWTKVQIDHFEEFDLNIDPSNPNLISINLRPVNRTIDLKLAQTLVDNDKVIGMVSRTLRKKGLHFSGIYTAMRPSVVIRKSNDGMFQTGRRFLMRNKFYAGSARNWFRLDFVEIVQDEQNVAMFNVSGVSAPQEYSFHCQLVGTSRLYGATFIPANKAAEAWTIAISEFQIQGFNVENNLFAYASDCTSFFTRAIWMALVTSLVLLYILTYGIHMIMQLTTNDRFDDPKGQALTVPQTD</sequence>
<dbReference type="InterPro" id="IPR037695">
    <property type="entry name" value="IQUB"/>
</dbReference>
<dbReference type="Gene3D" id="3.10.20.90">
    <property type="entry name" value="Phosphatidylinositol 3-kinase Catalytic Subunit, Chain A, domain 1"/>
    <property type="match status" value="1"/>
</dbReference>
<dbReference type="SUPFAM" id="SSF54236">
    <property type="entry name" value="Ubiquitin-like"/>
    <property type="match status" value="1"/>
</dbReference>
<organism evidence="8 9">
    <name type="scientific">Scyliorhinus torazame</name>
    <name type="common">Cloudy catshark</name>
    <name type="synonym">Catulus torazame</name>
    <dbReference type="NCBI Taxonomy" id="75743"/>
    <lineage>
        <taxon>Eukaryota</taxon>
        <taxon>Metazoa</taxon>
        <taxon>Chordata</taxon>
        <taxon>Craniata</taxon>
        <taxon>Vertebrata</taxon>
        <taxon>Chondrichthyes</taxon>
        <taxon>Elasmobranchii</taxon>
        <taxon>Galeomorphii</taxon>
        <taxon>Galeoidea</taxon>
        <taxon>Carcharhiniformes</taxon>
        <taxon>Scyliorhinidae</taxon>
        <taxon>Scyliorhinus</taxon>
    </lineage>
</organism>
<keyword evidence="3 6" id="KW-1133">Transmembrane helix</keyword>
<feature type="compositionally biased region" description="Polar residues" evidence="5">
    <location>
        <begin position="40"/>
        <end position="58"/>
    </location>
</feature>
<dbReference type="GO" id="GO:0016020">
    <property type="term" value="C:membrane"/>
    <property type="evidence" value="ECO:0007669"/>
    <property type="project" value="UniProtKB-SubCell"/>
</dbReference>
<evidence type="ECO:0000256" key="6">
    <source>
        <dbReference type="SAM" id="Phobius"/>
    </source>
</evidence>
<keyword evidence="2 6" id="KW-0812">Transmembrane</keyword>
<evidence type="ECO:0000256" key="1">
    <source>
        <dbReference type="ARBA" id="ARBA00004167"/>
    </source>
</evidence>
<dbReference type="OrthoDB" id="10265862at2759"/>
<feature type="transmembrane region" description="Helical" evidence="6">
    <location>
        <begin position="1334"/>
        <end position="1354"/>
    </location>
</feature>
<dbReference type="CDD" id="cd17061">
    <property type="entry name" value="Ubl_IQUB"/>
    <property type="match status" value="1"/>
</dbReference>
<feature type="region of interest" description="Disordered" evidence="5">
    <location>
        <begin position="238"/>
        <end position="264"/>
    </location>
</feature>
<dbReference type="InterPro" id="IPR000626">
    <property type="entry name" value="Ubiquitin-like_dom"/>
</dbReference>